<reference evidence="1 2" key="1">
    <citation type="journal article" date="2018" name="G3 (Bethesda)">
        <title>Phylogenetic and Phylogenomic Definition of Rhizopus Species.</title>
        <authorList>
            <person name="Gryganskyi A.P."/>
            <person name="Golan J."/>
            <person name="Dolatabadi S."/>
            <person name="Mondo S."/>
            <person name="Robb S."/>
            <person name="Idnurm A."/>
            <person name="Muszewska A."/>
            <person name="Steczkiewicz K."/>
            <person name="Masonjones S."/>
            <person name="Liao H.L."/>
            <person name="Gajdeczka M.T."/>
            <person name="Anike F."/>
            <person name="Vuek A."/>
            <person name="Anishchenko I.M."/>
            <person name="Voigt K."/>
            <person name="de Hoog G.S."/>
            <person name="Smith M.E."/>
            <person name="Heitman J."/>
            <person name="Vilgalys R."/>
            <person name="Stajich J.E."/>
        </authorList>
    </citation>
    <scope>NUCLEOTIDE SEQUENCE [LARGE SCALE GENOMIC DNA]</scope>
    <source>
        <strain evidence="1 2">LSU 92-RS-03</strain>
    </source>
</reference>
<accession>A0A367IY17</accession>
<evidence type="ECO:0000313" key="2">
    <source>
        <dbReference type="Proteomes" id="UP000253551"/>
    </source>
</evidence>
<sequence>TTVFNPNIYPYDNDPNNYSQACERIFLSKPSYISHLRIKNDKKILLNILAKPSGPSNRTKEYSCLD</sequence>
<evidence type="ECO:0000313" key="1">
    <source>
        <dbReference type="EMBL" id="RCH82580.1"/>
    </source>
</evidence>
<gene>
    <name evidence="1" type="ORF">CU098_004839</name>
</gene>
<dbReference type="Proteomes" id="UP000253551">
    <property type="component" value="Unassembled WGS sequence"/>
</dbReference>
<dbReference type="EMBL" id="PJQM01005054">
    <property type="protein sequence ID" value="RCH82580.1"/>
    <property type="molecule type" value="Genomic_DNA"/>
</dbReference>
<dbReference type="AlphaFoldDB" id="A0A367IY17"/>
<keyword evidence="2" id="KW-1185">Reference proteome</keyword>
<comment type="caution">
    <text evidence="1">The sequence shown here is derived from an EMBL/GenBank/DDBJ whole genome shotgun (WGS) entry which is preliminary data.</text>
</comment>
<proteinExistence type="predicted"/>
<feature type="non-terminal residue" evidence="1">
    <location>
        <position position="1"/>
    </location>
</feature>
<organism evidence="1 2">
    <name type="scientific">Rhizopus stolonifer</name>
    <name type="common">Rhizopus nigricans</name>
    <dbReference type="NCBI Taxonomy" id="4846"/>
    <lineage>
        <taxon>Eukaryota</taxon>
        <taxon>Fungi</taxon>
        <taxon>Fungi incertae sedis</taxon>
        <taxon>Mucoromycota</taxon>
        <taxon>Mucoromycotina</taxon>
        <taxon>Mucoromycetes</taxon>
        <taxon>Mucorales</taxon>
        <taxon>Mucorineae</taxon>
        <taxon>Rhizopodaceae</taxon>
        <taxon>Rhizopus</taxon>
    </lineage>
</organism>
<protein>
    <submittedName>
        <fullName evidence="1">Uncharacterized protein</fullName>
    </submittedName>
</protein>
<name>A0A367IY17_RHIST</name>